<proteinExistence type="predicted"/>
<dbReference type="Proteomes" id="UP001152321">
    <property type="component" value="Unassembled WGS sequence"/>
</dbReference>
<accession>A0ABT6DL89</accession>
<dbReference type="RefSeq" id="WP_277578822.1">
    <property type="nucleotide sequence ID" value="NZ_JANRMI010000004.1"/>
</dbReference>
<comment type="caution">
    <text evidence="1">The sequence shown here is derived from an EMBL/GenBank/DDBJ whole genome shotgun (WGS) entry which is preliminary data.</text>
</comment>
<dbReference type="EMBL" id="JANRMI010000004">
    <property type="protein sequence ID" value="MDG0817344.1"/>
    <property type="molecule type" value="Genomic_DNA"/>
</dbReference>
<sequence>MNEVYFTFDYELFFGEDSGTVENCLIKPTERLISIGERTGAKFTFFVDAGFLIKMKNEIDKFPHLRKDFEAVSAQLTQLSCLGHSIQLHIHPHWEDSYYDGQKWVNVSKRYRLHDFSQEQIYNIAQQYRNVLLPFNNAVFAYRAGGWCLQPFDKIQEGLKAAGVVLDSSVFKDGLLKTPTHFFDFRGAPFRSTWRFRNNPIVEDKSGDFIEMPISSLWVSPIFYWRFLFSRLTKKAEFKIFGDGRAIGSSAVDKIKMLLIGGVAPVSVDGFRAALLNGQARSLFSKGLDKLVVIGHPKALSEYSLLCLEKFIEDSRNIKFLGFERKHLLGN</sequence>
<organism evidence="1 2">
    <name type="scientific">Bdellovibrio svalbardensis</name>
    <dbReference type="NCBI Taxonomy" id="2972972"/>
    <lineage>
        <taxon>Bacteria</taxon>
        <taxon>Pseudomonadati</taxon>
        <taxon>Bdellovibrionota</taxon>
        <taxon>Bdellovibrionia</taxon>
        <taxon>Bdellovibrionales</taxon>
        <taxon>Pseudobdellovibrionaceae</taxon>
        <taxon>Bdellovibrio</taxon>
    </lineage>
</organism>
<gene>
    <name evidence="1" type="ORF">NWE73_13265</name>
</gene>
<evidence type="ECO:0008006" key="3">
    <source>
        <dbReference type="Google" id="ProtNLM"/>
    </source>
</evidence>
<reference evidence="1" key="1">
    <citation type="submission" date="2022-08" db="EMBL/GenBank/DDBJ databases">
        <title>Novel Bdellovibrio Species Isolated from Svalbard: Designation Bdellovibrio svalbardensis.</title>
        <authorList>
            <person name="Mitchell R.J."/>
            <person name="Choi S.Y."/>
        </authorList>
    </citation>
    <scope>NUCLEOTIDE SEQUENCE</scope>
    <source>
        <strain evidence="1">PAP01</strain>
    </source>
</reference>
<dbReference type="InterPro" id="IPR011330">
    <property type="entry name" value="Glyco_hydro/deAcase_b/a-brl"/>
</dbReference>
<keyword evidence="2" id="KW-1185">Reference proteome</keyword>
<name>A0ABT6DL89_9BACT</name>
<dbReference type="SUPFAM" id="SSF88713">
    <property type="entry name" value="Glycoside hydrolase/deacetylase"/>
    <property type="match status" value="1"/>
</dbReference>
<protein>
    <recommendedName>
        <fullName evidence="3">NodB homology domain-containing protein</fullName>
    </recommendedName>
</protein>
<evidence type="ECO:0000313" key="2">
    <source>
        <dbReference type="Proteomes" id="UP001152321"/>
    </source>
</evidence>
<dbReference type="Gene3D" id="3.20.20.370">
    <property type="entry name" value="Glycoside hydrolase/deacetylase"/>
    <property type="match status" value="1"/>
</dbReference>
<evidence type="ECO:0000313" key="1">
    <source>
        <dbReference type="EMBL" id="MDG0817344.1"/>
    </source>
</evidence>